<reference evidence="2" key="1">
    <citation type="submission" date="2020-07" db="EMBL/GenBank/DDBJ databases">
        <title>Clarias magur genome sequencing, assembly and annotation.</title>
        <authorList>
            <person name="Kushwaha B."/>
            <person name="Kumar R."/>
            <person name="Das P."/>
            <person name="Joshi C.G."/>
            <person name="Kumar D."/>
            <person name="Nagpure N.S."/>
            <person name="Pandey M."/>
            <person name="Agarwal S."/>
            <person name="Srivastava S."/>
            <person name="Singh M."/>
            <person name="Sahoo L."/>
            <person name="Jayasankar P."/>
            <person name="Meher P.K."/>
            <person name="Koringa P.G."/>
            <person name="Iquebal M.A."/>
            <person name="Das S.P."/>
            <person name="Bit A."/>
            <person name="Patnaik S."/>
            <person name="Patel N."/>
            <person name="Shah T.M."/>
            <person name="Hinsu A."/>
            <person name="Jena J.K."/>
        </authorList>
    </citation>
    <scope>NUCLEOTIDE SEQUENCE</scope>
    <source>
        <strain evidence="2">CIFAMagur01</strain>
        <tissue evidence="2">Testis</tissue>
    </source>
</reference>
<name>A0A8J4XG94_CLAMG</name>
<proteinExistence type="predicted"/>
<dbReference type="EMBL" id="QNUK01000018">
    <property type="protein sequence ID" value="KAF5907800.1"/>
    <property type="molecule type" value="Genomic_DNA"/>
</dbReference>
<feature type="region of interest" description="Disordered" evidence="1">
    <location>
        <begin position="20"/>
        <end position="70"/>
    </location>
</feature>
<evidence type="ECO:0000313" key="3">
    <source>
        <dbReference type="Proteomes" id="UP000727407"/>
    </source>
</evidence>
<gene>
    <name evidence="2" type="ORF">DAT39_002381</name>
</gene>
<protein>
    <submittedName>
        <fullName evidence="2">Uncharacterized protein</fullName>
    </submittedName>
</protein>
<dbReference type="Proteomes" id="UP000727407">
    <property type="component" value="Unassembled WGS sequence"/>
</dbReference>
<sequence length="70" mass="7472">SPSMMRIEDDSSSIITSFIEESSTEGESFISNLDESVIGSHSTPKTNSTRSSPSSIAMRCQTSPTEPSQA</sequence>
<organism evidence="2 3">
    <name type="scientific">Clarias magur</name>
    <name type="common">Asian catfish</name>
    <name type="synonym">Macropteronotus magur</name>
    <dbReference type="NCBI Taxonomy" id="1594786"/>
    <lineage>
        <taxon>Eukaryota</taxon>
        <taxon>Metazoa</taxon>
        <taxon>Chordata</taxon>
        <taxon>Craniata</taxon>
        <taxon>Vertebrata</taxon>
        <taxon>Euteleostomi</taxon>
        <taxon>Actinopterygii</taxon>
        <taxon>Neopterygii</taxon>
        <taxon>Teleostei</taxon>
        <taxon>Ostariophysi</taxon>
        <taxon>Siluriformes</taxon>
        <taxon>Clariidae</taxon>
        <taxon>Clarias</taxon>
    </lineage>
</organism>
<feature type="compositionally biased region" description="Polar residues" evidence="1">
    <location>
        <begin position="39"/>
        <end position="70"/>
    </location>
</feature>
<evidence type="ECO:0000313" key="2">
    <source>
        <dbReference type="EMBL" id="KAF5907800.1"/>
    </source>
</evidence>
<feature type="compositionally biased region" description="Low complexity" evidence="1">
    <location>
        <begin position="20"/>
        <end position="31"/>
    </location>
</feature>
<dbReference type="AlphaFoldDB" id="A0A8J4XG94"/>
<keyword evidence="3" id="KW-1185">Reference proteome</keyword>
<accession>A0A8J4XG94</accession>
<comment type="caution">
    <text evidence="2">The sequence shown here is derived from an EMBL/GenBank/DDBJ whole genome shotgun (WGS) entry which is preliminary data.</text>
</comment>
<feature type="non-terminal residue" evidence="2">
    <location>
        <position position="1"/>
    </location>
</feature>
<evidence type="ECO:0000256" key="1">
    <source>
        <dbReference type="SAM" id="MobiDB-lite"/>
    </source>
</evidence>